<dbReference type="UniPathway" id="UPA00028">
    <property type="reaction ID" value="UER00004"/>
</dbReference>
<dbReference type="EMBL" id="FMYQ01000026">
    <property type="protein sequence ID" value="SDD82715.1"/>
    <property type="molecule type" value="Genomic_DNA"/>
</dbReference>
<dbReference type="NCBIfam" id="TIGR00745">
    <property type="entry name" value="apbA_panE"/>
    <property type="match status" value="1"/>
</dbReference>
<evidence type="ECO:0000256" key="4">
    <source>
        <dbReference type="ARBA" id="ARBA00013014"/>
    </source>
</evidence>
<name>A0A1G6XZA9_9BURK</name>
<evidence type="ECO:0000256" key="2">
    <source>
        <dbReference type="ARBA" id="ARBA00004994"/>
    </source>
</evidence>
<dbReference type="InterPro" id="IPR008927">
    <property type="entry name" value="6-PGluconate_DH-like_C_sf"/>
</dbReference>
<feature type="domain" description="Ketopantoate reductase C-terminal" evidence="13">
    <location>
        <begin position="183"/>
        <end position="310"/>
    </location>
</feature>
<evidence type="ECO:0000256" key="7">
    <source>
        <dbReference type="ARBA" id="ARBA00022857"/>
    </source>
</evidence>
<dbReference type="GO" id="GO:0015940">
    <property type="term" value="P:pantothenate biosynthetic process"/>
    <property type="evidence" value="ECO:0007669"/>
    <property type="project" value="UniProtKB-UniPathway"/>
</dbReference>
<dbReference type="InterPro" id="IPR013752">
    <property type="entry name" value="KPA_reductase"/>
</dbReference>
<evidence type="ECO:0000256" key="5">
    <source>
        <dbReference type="ARBA" id="ARBA00019465"/>
    </source>
</evidence>
<dbReference type="SUPFAM" id="SSF51735">
    <property type="entry name" value="NAD(P)-binding Rossmann-fold domains"/>
    <property type="match status" value="1"/>
</dbReference>
<gene>
    <name evidence="14" type="ORF">SAMN05421548_12660</name>
</gene>
<dbReference type="PANTHER" id="PTHR21708">
    <property type="entry name" value="PROBABLE 2-DEHYDROPANTOATE 2-REDUCTASE"/>
    <property type="match status" value="1"/>
</dbReference>
<dbReference type="InterPro" id="IPR003710">
    <property type="entry name" value="ApbA"/>
</dbReference>
<dbReference type="Gene3D" id="3.40.50.720">
    <property type="entry name" value="NAD(P)-binding Rossmann-like Domain"/>
    <property type="match status" value="1"/>
</dbReference>
<reference evidence="15" key="1">
    <citation type="submission" date="2016-09" db="EMBL/GenBank/DDBJ databases">
        <authorList>
            <person name="Varghese N."/>
            <person name="Submissions S."/>
        </authorList>
    </citation>
    <scope>NUCLEOTIDE SEQUENCE [LARGE SCALE GENOMIC DNA]</scope>
    <source>
        <strain evidence="15">TNe-862</strain>
    </source>
</reference>
<dbReference type="InterPro" id="IPR013328">
    <property type="entry name" value="6PGD_dom2"/>
</dbReference>
<evidence type="ECO:0000256" key="10">
    <source>
        <dbReference type="ARBA" id="ARBA00048793"/>
    </source>
</evidence>
<dbReference type="InterPro" id="IPR036291">
    <property type="entry name" value="NAD(P)-bd_dom_sf"/>
</dbReference>
<dbReference type="AlphaFoldDB" id="A0A1G6XZA9"/>
<evidence type="ECO:0000256" key="9">
    <source>
        <dbReference type="ARBA" id="ARBA00032024"/>
    </source>
</evidence>
<dbReference type="EC" id="1.1.1.169" evidence="4 11"/>
<evidence type="ECO:0000256" key="3">
    <source>
        <dbReference type="ARBA" id="ARBA00007870"/>
    </source>
</evidence>
<dbReference type="STRING" id="416944.SAMN05421548_12660"/>
<dbReference type="SUPFAM" id="SSF48179">
    <property type="entry name" value="6-phosphogluconate dehydrogenase C-terminal domain-like"/>
    <property type="match status" value="1"/>
</dbReference>
<dbReference type="GO" id="GO:0005737">
    <property type="term" value="C:cytoplasm"/>
    <property type="evidence" value="ECO:0007669"/>
    <property type="project" value="TreeGrafter"/>
</dbReference>
<organism evidence="14 15">
    <name type="scientific">Paraburkholderia lycopersici</name>
    <dbReference type="NCBI Taxonomy" id="416944"/>
    <lineage>
        <taxon>Bacteria</taxon>
        <taxon>Pseudomonadati</taxon>
        <taxon>Pseudomonadota</taxon>
        <taxon>Betaproteobacteria</taxon>
        <taxon>Burkholderiales</taxon>
        <taxon>Burkholderiaceae</taxon>
        <taxon>Paraburkholderia</taxon>
    </lineage>
</organism>
<comment type="function">
    <text evidence="1 11">Catalyzes the NADPH-dependent reduction of ketopantoate into pantoic acid.</text>
</comment>
<dbReference type="RefSeq" id="WP_092002438.1">
    <property type="nucleotide sequence ID" value="NZ_FMYQ01000026.1"/>
</dbReference>
<evidence type="ECO:0000313" key="14">
    <source>
        <dbReference type="EMBL" id="SDD82715.1"/>
    </source>
</evidence>
<evidence type="ECO:0000313" key="15">
    <source>
        <dbReference type="Proteomes" id="UP000198908"/>
    </source>
</evidence>
<dbReference type="OrthoDB" id="9796561at2"/>
<comment type="catalytic activity">
    <reaction evidence="10 11">
        <text>(R)-pantoate + NADP(+) = 2-dehydropantoate + NADPH + H(+)</text>
        <dbReference type="Rhea" id="RHEA:16233"/>
        <dbReference type="ChEBI" id="CHEBI:11561"/>
        <dbReference type="ChEBI" id="CHEBI:15378"/>
        <dbReference type="ChEBI" id="CHEBI:15980"/>
        <dbReference type="ChEBI" id="CHEBI:57783"/>
        <dbReference type="ChEBI" id="CHEBI:58349"/>
        <dbReference type="EC" id="1.1.1.169"/>
    </reaction>
</comment>
<evidence type="ECO:0000259" key="12">
    <source>
        <dbReference type="Pfam" id="PF02558"/>
    </source>
</evidence>
<protein>
    <recommendedName>
        <fullName evidence="5 11">2-dehydropantoate 2-reductase</fullName>
        <ecNumber evidence="4 11">1.1.1.169</ecNumber>
    </recommendedName>
    <alternativeName>
        <fullName evidence="9 11">Ketopantoate reductase</fullName>
    </alternativeName>
</protein>
<dbReference type="FunFam" id="1.10.1040.10:FF:000017">
    <property type="entry name" value="2-dehydropantoate 2-reductase"/>
    <property type="match status" value="1"/>
</dbReference>
<evidence type="ECO:0000259" key="13">
    <source>
        <dbReference type="Pfam" id="PF08546"/>
    </source>
</evidence>
<keyword evidence="7 11" id="KW-0521">NADP</keyword>
<dbReference type="Pfam" id="PF02558">
    <property type="entry name" value="ApbA"/>
    <property type="match status" value="1"/>
</dbReference>
<accession>A0A1G6XZA9</accession>
<evidence type="ECO:0000256" key="1">
    <source>
        <dbReference type="ARBA" id="ARBA00002919"/>
    </source>
</evidence>
<keyword evidence="6 11" id="KW-0566">Pantothenate biosynthesis</keyword>
<dbReference type="GO" id="GO:0008677">
    <property type="term" value="F:2-dehydropantoate 2-reductase activity"/>
    <property type="evidence" value="ECO:0007669"/>
    <property type="project" value="UniProtKB-EC"/>
</dbReference>
<dbReference type="Pfam" id="PF08546">
    <property type="entry name" value="ApbA_C"/>
    <property type="match status" value="1"/>
</dbReference>
<dbReference type="NCBIfam" id="NF005094">
    <property type="entry name" value="PRK06522.2-5"/>
    <property type="match status" value="1"/>
</dbReference>
<dbReference type="FunFam" id="3.40.50.720:FF:000307">
    <property type="entry name" value="2-dehydropantoate 2-reductase"/>
    <property type="match status" value="1"/>
</dbReference>
<dbReference type="Proteomes" id="UP000198908">
    <property type="component" value="Unassembled WGS sequence"/>
</dbReference>
<sequence length="317" mass="33682">MRILVVGAGATGGYFGGRLAAAGRDVTFLVREARAAQLRDAGLVIRSPAGDLTLRDVKTVTRETLEVPGEKPFDLVLLSCKAYDLDNAIDSFAAAVGPNTSILPLLNGMRHLEVLQARFGTQAVLGGVCLIASTLNEKREIVHLNDVQAITFGELGGGVSPRVQAVADQLGNAGFHAKASEHILQEMWEKWVFLAALAGSTCLFRAPIGVILATPDGAAIIERLFAECRAIAAAHGHAVRDSFLERSRAMLFATGSSLTASMLRDVLNGARIEADHVLGDLIERGGAAQQDASNELSVLRVVYSQLKAYEAQRNQAA</sequence>
<dbReference type="InterPro" id="IPR013332">
    <property type="entry name" value="KPR_N"/>
</dbReference>
<evidence type="ECO:0000256" key="8">
    <source>
        <dbReference type="ARBA" id="ARBA00023002"/>
    </source>
</evidence>
<dbReference type="InterPro" id="IPR051402">
    <property type="entry name" value="KPR-Related"/>
</dbReference>
<keyword evidence="15" id="KW-1185">Reference proteome</keyword>
<dbReference type="PANTHER" id="PTHR21708:SF26">
    <property type="entry name" value="2-DEHYDROPANTOATE 2-REDUCTASE"/>
    <property type="match status" value="1"/>
</dbReference>
<dbReference type="Gene3D" id="1.10.1040.10">
    <property type="entry name" value="N-(1-d-carboxylethyl)-l-norvaline Dehydrogenase, domain 2"/>
    <property type="match status" value="1"/>
</dbReference>
<evidence type="ECO:0000256" key="11">
    <source>
        <dbReference type="RuleBase" id="RU362068"/>
    </source>
</evidence>
<comment type="pathway">
    <text evidence="2 11">Cofactor biosynthesis; (R)-pantothenate biosynthesis; (R)-pantoate from 3-methyl-2-oxobutanoate: step 2/2.</text>
</comment>
<keyword evidence="8 11" id="KW-0560">Oxidoreductase</keyword>
<feature type="domain" description="Ketopantoate reductase N-terminal" evidence="12">
    <location>
        <begin position="3"/>
        <end position="155"/>
    </location>
</feature>
<evidence type="ECO:0000256" key="6">
    <source>
        <dbReference type="ARBA" id="ARBA00022655"/>
    </source>
</evidence>
<proteinExistence type="inferred from homology"/>
<comment type="similarity">
    <text evidence="3 11">Belongs to the ketopantoate reductase family.</text>
</comment>